<reference evidence="3" key="1">
    <citation type="submission" date="2025-08" db="UniProtKB">
        <authorList>
            <consortium name="RefSeq"/>
        </authorList>
    </citation>
    <scope>IDENTIFICATION</scope>
    <source>
        <tissue evidence="3">Leaf</tissue>
    </source>
</reference>
<sequence length="189" mass="21694">MRFFTENLMRRFTCTFHQVLQMALLLESEIVRLKNALGKEFEIKDLGKLRYFLGIEVSRSSHGIFLCRRKYILDLLSRIGMLGCKSIDTPLDSNAKIWAKTGELVDRESYQRLVGKLIYLSHTRPDIAYTIGFVSQFMHDPYTTHMDVVTRILRYLKGTPGKGILFGNHGHLKAETFADADWAGDVDDS</sequence>
<dbReference type="Pfam" id="PF07727">
    <property type="entry name" value="RVT_2"/>
    <property type="match status" value="1"/>
</dbReference>
<dbReference type="SUPFAM" id="SSF56672">
    <property type="entry name" value="DNA/RNA polymerases"/>
    <property type="match status" value="1"/>
</dbReference>
<dbReference type="RefSeq" id="XP_048131448.1">
    <property type="nucleotide sequence ID" value="XM_048275491.1"/>
</dbReference>
<dbReference type="InterPro" id="IPR013103">
    <property type="entry name" value="RVT_2"/>
</dbReference>
<name>A0ABM3H4E6_9MYRT</name>
<proteinExistence type="predicted"/>
<gene>
    <name evidence="3" type="primary">LOC125314034</name>
</gene>
<organism evidence="2 3">
    <name type="scientific">Rhodamnia argentea</name>
    <dbReference type="NCBI Taxonomy" id="178133"/>
    <lineage>
        <taxon>Eukaryota</taxon>
        <taxon>Viridiplantae</taxon>
        <taxon>Streptophyta</taxon>
        <taxon>Embryophyta</taxon>
        <taxon>Tracheophyta</taxon>
        <taxon>Spermatophyta</taxon>
        <taxon>Magnoliopsida</taxon>
        <taxon>eudicotyledons</taxon>
        <taxon>Gunneridae</taxon>
        <taxon>Pentapetalae</taxon>
        <taxon>rosids</taxon>
        <taxon>malvids</taxon>
        <taxon>Myrtales</taxon>
        <taxon>Myrtaceae</taxon>
        <taxon>Myrtoideae</taxon>
        <taxon>Myrteae</taxon>
        <taxon>Australasian group</taxon>
        <taxon>Rhodamnia</taxon>
    </lineage>
</organism>
<keyword evidence="2" id="KW-1185">Reference proteome</keyword>
<dbReference type="Proteomes" id="UP000827889">
    <property type="component" value="Chromosome 3"/>
</dbReference>
<evidence type="ECO:0000313" key="2">
    <source>
        <dbReference type="Proteomes" id="UP000827889"/>
    </source>
</evidence>
<feature type="domain" description="Reverse transcriptase Ty1/copia-type" evidence="1">
    <location>
        <begin position="29"/>
        <end position="91"/>
    </location>
</feature>
<dbReference type="PANTHER" id="PTHR11439">
    <property type="entry name" value="GAG-POL-RELATED RETROTRANSPOSON"/>
    <property type="match status" value="1"/>
</dbReference>
<accession>A0ABM3H4E6</accession>
<dbReference type="GeneID" id="125314034"/>
<dbReference type="PANTHER" id="PTHR11439:SF467">
    <property type="entry name" value="INTEGRASE CATALYTIC DOMAIN-CONTAINING PROTEIN"/>
    <property type="match status" value="1"/>
</dbReference>
<evidence type="ECO:0000259" key="1">
    <source>
        <dbReference type="Pfam" id="PF07727"/>
    </source>
</evidence>
<protein>
    <submittedName>
        <fullName evidence="3">Uncharacterized mitochondrial protein AtMg00810-like</fullName>
    </submittedName>
</protein>
<evidence type="ECO:0000313" key="3">
    <source>
        <dbReference type="RefSeq" id="XP_048131448.1"/>
    </source>
</evidence>
<dbReference type="InterPro" id="IPR043502">
    <property type="entry name" value="DNA/RNA_pol_sf"/>
</dbReference>